<dbReference type="InterPro" id="IPR003010">
    <property type="entry name" value="C-N_Hydrolase"/>
</dbReference>
<feature type="domain" description="CN hydrolase" evidence="1">
    <location>
        <begin position="41"/>
        <end position="325"/>
    </location>
</feature>
<comment type="caution">
    <text evidence="2">The sequence shown here is derived from an EMBL/GenBank/DDBJ whole genome shotgun (WGS) entry which is preliminary data.</text>
</comment>
<dbReference type="InterPro" id="IPR036526">
    <property type="entry name" value="C-N_Hydrolase_sf"/>
</dbReference>
<dbReference type="GO" id="GO:0008418">
    <property type="term" value="F:protein-N-terminal asparagine amidohydrolase activity"/>
    <property type="evidence" value="ECO:0007669"/>
    <property type="project" value="InterPro"/>
</dbReference>
<sequence>MKTFVQALPLPNAPEYAGRCARKHLAWTDHPSARLLMQRTTRIALLQLEPAFKQPERSIQHANQLIASIAPDEIDLLILPEMAFTGYGFQSFEDLEPFIESETDGISMTWARNVAQKLNCHVMIGFPQRITEPGVRQIYNALGIVSNRGELIKVYHKTQLYPPVDPLWARPGDGFLVMDLNIARINGEPNKPVKCCIGVCMDLSPDRFEAPFDAYELSSFAAKHNAEMMICSMAWISTTPVPDPHYTESGKSWEETADVINYWAMRCVPFWKLEDRSFVTCNRVGKEGGQRIISLSPFIHPLRSNSLALHFLPFPDHPIFAYVDTIFTGTSCAISNAHQLLKNTSSDHKFTVIDYASKHRPELLIVKIPLPAT</sequence>
<dbReference type="PANTHER" id="PTHR11750">
    <property type="entry name" value="PROTEIN N-TERMINAL AMIDASE"/>
    <property type="match status" value="1"/>
</dbReference>
<reference evidence="2 3" key="1">
    <citation type="submission" date="2015-08" db="EMBL/GenBank/DDBJ databases">
        <title>Next Generation Sequencing and Analysis of the Genome of Puccinia sorghi L Schw, the Causal Agent of Maize Common Rust.</title>
        <authorList>
            <person name="Rochi L."/>
            <person name="Burguener G."/>
            <person name="Darino M."/>
            <person name="Turjanski A."/>
            <person name="Kreff E."/>
            <person name="Dieguez M.J."/>
            <person name="Sacco F."/>
        </authorList>
    </citation>
    <scope>NUCLEOTIDE SEQUENCE [LARGE SCALE GENOMIC DNA]</scope>
    <source>
        <strain evidence="2 3">RO10H11247</strain>
    </source>
</reference>
<dbReference type="OrthoDB" id="201515at2759"/>
<proteinExistence type="predicted"/>
<protein>
    <recommendedName>
        <fullName evidence="1">CN hydrolase domain-containing protein</fullName>
    </recommendedName>
</protein>
<dbReference type="PANTHER" id="PTHR11750:SF26">
    <property type="entry name" value="PROTEIN N-TERMINAL AMIDASE"/>
    <property type="match status" value="1"/>
</dbReference>
<name>A0A0L6VL92_9BASI</name>
<evidence type="ECO:0000313" key="3">
    <source>
        <dbReference type="Proteomes" id="UP000037035"/>
    </source>
</evidence>
<keyword evidence="3" id="KW-1185">Reference proteome</keyword>
<dbReference type="Gene3D" id="3.60.110.10">
    <property type="entry name" value="Carbon-nitrogen hydrolase"/>
    <property type="match status" value="1"/>
</dbReference>
<evidence type="ECO:0000259" key="1">
    <source>
        <dbReference type="PROSITE" id="PS50263"/>
    </source>
</evidence>
<accession>A0A0L6VL92</accession>
<dbReference type="VEuPathDB" id="FungiDB:VP01_1386g6"/>
<dbReference type="Proteomes" id="UP000037035">
    <property type="component" value="Unassembled WGS sequence"/>
</dbReference>
<dbReference type="InterPro" id="IPR039703">
    <property type="entry name" value="Nta1"/>
</dbReference>
<dbReference type="GO" id="GO:0070773">
    <property type="term" value="F:protein-N-terminal glutamine amidohydrolase activity"/>
    <property type="evidence" value="ECO:0007669"/>
    <property type="project" value="InterPro"/>
</dbReference>
<evidence type="ECO:0000313" key="2">
    <source>
        <dbReference type="EMBL" id="KNZ61543.1"/>
    </source>
</evidence>
<dbReference type="PROSITE" id="PS50263">
    <property type="entry name" value="CN_HYDROLASE"/>
    <property type="match status" value="1"/>
</dbReference>
<dbReference type="EMBL" id="LAVV01004298">
    <property type="protein sequence ID" value="KNZ61543.1"/>
    <property type="molecule type" value="Genomic_DNA"/>
</dbReference>
<dbReference type="STRING" id="27349.A0A0L6VL92"/>
<gene>
    <name evidence="2" type="ORF">VP01_1386g6</name>
</gene>
<organism evidence="2 3">
    <name type="scientific">Puccinia sorghi</name>
    <dbReference type="NCBI Taxonomy" id="27349"/>
    <lineage>
        <taxon>Eukaryota</taxon>
        <taxon>Fungi</taxon>
        <taxon>Dikarya</taxon>
        <taxon>Basidiomycota</taxon>
        <taxon>Pucciniomycotina</taxon>
        <taxon>Pucciniomycetes</taxon>
        <taxon>Pucciniales</taxon>
        <taxon>Pucciniaceae</taxon>
        <taxon>Puccinia</taxon>
    </lineage>
</organism>
<dbReference type="AlphaFoldDB" id="A0A0L6VL92"/>
<dbReference type="GO" id="GO:0030163">
    <property type="term" value="P:protein catabolic process"/>
    <property type="evidence" value="ECO:0007669"/>
    <property type="project" value="TreeGrafter"/>
</dbReference>
<dbReference type="SUPFAM" id="SSF56317">
    <property type="entry name" value="Carbon-nitrogen hydrolase"/>
    <property type="match status" value="1"/>
</dbReference>
<dbReference type="Pfam" id="PF00795">
    <property type="entry name" value="CN_hydrolase"/>
    <property type="match status" value="1"/>
</dbReference>